<evidence type="ECO:0000256" key="1">
    <source>
        <dbReference type="SAM" id="MobiDB-lite"/>
    </source>
</evidence>
<gene>
    <name evidence="2" type="ORF">EYS09_08635</name>
</gene>
<accession>A0A4Q9HXU3</accession>
<dbReference type="AlphaFoldDB" id="A0A4Q9HXU3"/>
<keyword evidence="3" id="KW-1185">Reference proteome</keyword>
<dbReference type="Proteomes" id="UP000292452">
    <property type="component" value="Unassembled WGS sequence"/>
</dbReference>
<sequence>MPWVRLDDRFPSHRKVALLSDKAFRLHVSALCWASENLTEGHISDRELKVISRIRGPKTAAAELVDARLWERTPDGYLIHDYLEYNPDRARVQADRSANAARQQAFRDRKKAEKEAARNAPRNGVTPDAKNGPDDTNATAKRRDGDTNTEESTPEKNGQPQVKPIRNAVSSATPSRPVLPSPSEKEKEEGQPATHAGANGITFIGDRPQIPAASQPLVAALQAANLHVGWDFRPDEWLLIEALIRRCGIPALVASATASWQGARSQPRSGRYFLPAWRALPDAAATPAGLPAAIGGGSVVPFGPTHRPSTTDSRVQQAIDAGRRLQALADAQEHQ</sequence>
<feature type="region of interest" description="Disordered" evidence="1">
    <location>
        <begin position="94"/>
        <end position="206"/>
    </location>
</feature>
<comment type="caution">
    <text evidence="2">The sequence shown here is derived from an EMBL/GenBank/DDBJ whole genome shotgun (WGS) entry which is preliminary data.</text>
</comment>
<name>A0A4Q9HXU3_STRKA</name>
<dbReference type="EMBL" id="SIXH01000054">
    <property type="protein sequence ID" value="TBO60046.1"/>
    <property type="molecule type" value="Genomic_DNA"/>
</dbReference>
<proteinExistence type="predicted"/>
<evidence type="ECO:0000313" key="3">
    <source>
        <dbReference type="Proteomes" id="UP000292452"/>
    </source>
</evidence>
<evidence type="ECO:0000313" key="2">
    <source>
        <dbReference type="EMBL" id="TBO60046.1"/>
    </source>
</evidence>
<feature type="compositionally biased region" description="Basic and acidic residues" evidence="1">
    <location>
        <begin position="105"/>
        <end position="117"/>
    </location>
</feature>
<dbReference type="RefSeq" id="WP_131122775.1">
    <property type="nucleotide sequence ID" value="NZ_SIXH01000054.1"/>
</dbReference>
<protein>
    <submittedName>
        <fullName evidence="2">Uncharacterized protein</fullName>
    </submittedName>
</protein>
<organism evidence="2 3">
    <name type="scientific">Streptomyces kasugaensis</name>
    <dbReference type="NCBI Taxonomy" id="1946"/>
    <lineage>
        <taxon>Bacteria</taxon>
        <taxon>Bacillati</taxon>
        <taxon>Actinomycetota</taxon>
        <taxon>Actinomycetes</taxon>
        <taxon>Kitasatosporales</taxon>
        <taxon>Streptomycetaceae</taxon>
        <taxon>Streptomyces</taxon>
    </lineage>
</organism>
<reference evidence="2 3" key="1">
    <citation type="submission" date="2019-02" db="EMBL/GenBank/DDBJ databases">
        <title>Draft Genome Sequence of Streptomyces sp. AM-2504, identified by 16S rRNA comparative analysis as a Streptomyces Kasugaensis strain.</title>
        <authorList>
            <person name="Napolioni V."/>
            <person name="Giuliodori A.M."/>
            <person name="Spurio R."/>
            <person name="Fabbretti A."/>
        </authorList>
    </citation>
    <scope>NUCLEOTIDE SEQUENCE [LARGE SCALE GENOMIC DNA]</scope>
    <source>
        <strain evidence="2 3">AM-2504</strain>
    </source>
</reference>